<name>A0A2H3PAE9_9BACT</name>
<dbReference type="Proteomes" id="UP000221024">
    <property type="component" value="Unassembled WGS sequence"/>
</dbReference>
<dbReference type="EMBL" id="PDEP01000001">
    <property type="protein sequence ID" value="PEN09248.1"/>
    <property type="molecule type" value="Genomic_DNA"/>
</dbReference>
<dbReference type="AlphaFoldDB" id="A0A2H3PAE9"/>
<dbReference type="OrthoDB" id="9765330at2"/>
<dbReference type="Gene3D" id="3.40.50.2000">
    <property type="entry name" value="Glycogen Phosphorylase B"/>
    <property type="match status" value="2"/>
</dbReference>
<keyword evidence="2" id="KW-1185">Reference proteome</keyword>
<sequence length="393" mass="43018">MRIDLLFPAYPPALDGIGDYTAHLANTLSGRHDVRVWTGQTPASGPSEVDVHTISGLPAAPALTTWADQICNDPPDWLVVQYNPFAYGTRGYAPALVSALSDVRARCPQLRIAVTVHEPFMPPDSIRLFVMSLWQRHQFKKLGRLADHLIFAIEPWVERFASWFPDTTCTHIPVGSNMPHIALTKADARARTGLPSDACVLGLFGRGHPSRLFDHIRRGIQQLEAGGHRPLLLYIGPGVDRIRTAFPDVRLHCTGALPAAGVSHHLSAMDVYLAPYHKGVSTRRGAFLAGLQHALPVLTTSGPQTDPLLHDAAGSAFAMTPRDNPDAFGHALTEIVSTPALQHRLGRGAQSFYLDHFQWPVIASQYERALAVAPMVPPPHRYAAPFTRTRSLT</sequence>
<comment type="caution">
    <text evidence="1">The sequence shown here is derived from an EMBL/GenBank/DDBJ whole genome shotgun (WGS) entry which is preliminary data.</text>
</comment>
<accession>A0A2H3PAE9</accession>
<evidence type="ECO:0008006" key="3">
    <source>
        <dbReference type="Google" id="ProtNLM"/>
    </source>
</evidence>
<evidence type="ECO:0000313" key="2">
    <source>
        <dbReference type="Proteomes" id="UP000221024"/>
    </source>
</evidence>
<dbReference type="RefSeq" id="WP_098060647.1">
    <property type="nucleotide sequence ID" value="NZ_PDEP01000001.1"/>
</dbReference>
<proteinExistence type="predicted"/>
<evidence type="ECO:0000313" key="1">
    <source>
        <dbReference type="EMBL" id="PEN09248.1"/>
    </source>
</evidence>
<dbReference type="CDD" id="cd03801">
    <property type="entry name" value="GT4_PimA-like"/>
    <property type="match status" value="1"/>
</dbReference>
<dbReference type="SUPFAM" id="SSF53756">
    <property type="entry name" value="UDP-Glycosyltransferase/glycogen phosphorylase"/>
    <property type="match status" value="1"/>
</dbReference>
<organism evidence="1 2">
    <name type="scientific">Longimonas halophila</name>
    <dbReference type="NCBI Taxonomy" id="1469170"/>
    <lineage>
        <taxon>Bacteria</taxon>
        <taxon>Pseudomonadati</taxon>
        <taxon>Rhodothermota</taxon>
        <taxon>Rhodothermia</taxon>
        <taxon>Rhodothermales</taxon>
        <taxon>Salisaetaceae</taxon>
        <taxon>Longimonas</taxon>
    </lineage>
</organism>
<protein>
    <recommendedName>
        <fullName evidence="3">Glycosyltransferase subfamily 4-like N-terminal domain-containing protein</fullName>
    </recommendedName>
</protein>
<gene>
    <name evidence="1" type="ORF">CRI93_00525</name>
</gene>
<reference evidence="1 2" key="1">
    <citation type="submission" date="2017-10" db="EMBL/GenBank/DDBJ databases">
        <title>Draft genome of Longimonas halophila.</title>
        <authorList>
            <person name="Goh K.M."/>
            <person name="Shamsir M.S."/>
            <person name="Lim S.W."/>
        </authorList>
    </citation>
    <scope>NUCLEOTIDE SEQUENCE [LARGE SCALE GENOMIC DNA]</scope>
    <source>
        <strain evidence="1 2">KCTC 42399</strain>
    </source>
</reference>